<name>A0A6M3T9T8_9CAUD</name>
<dbReference type="KEGG" id="vg:79585562"/>
<keyword evidence="2" id="KW-1185">Reference proteome</keyword>
<dbReference type="Proteomes" id="UP000502376">
    <property type="component" value="Segment"/>
</dbReference>
<reference evidence="1 2" key="1">
    <citation type="submission" date="2019-11" db="EMBL/GenBank/DDBJ databases">
        <authorList>
            <person name="Hylling O."/>
            <person name="Hansen L.H."/>
            <person name="Johansen A."/>
        </authorList>
    </citation>
    <scope>NUCLEOTIDE SEQUENCE [LARGE SCALE GENOMIC DNA]</scope>
</reference>
<organism evidence="1 2">
    <name type="scientific">Sphingomonas phage Eidolon</name>
    <dbReference type="NCBI Taxonomy" id="2686311"/>
    <lineage>
        <taxon>Viruses</taxon>
        <taxon>Duplodnaviria</taxon>
        <taxon>Heunggongvirae</taxon>
        <taxon>Uroviricota</taxon>
        <taxon>Caudoviricetes</taxon>
        <taxon>Johnpaulvirinae</taxon>
        <taxon>Eidolonvirus</taxon>
        <taxon>Eidolonvirus eidolon</taxon>
    </lineage>
</organism>
<proteinExistence type="predicted"/>
<dbReference type="GeneID" id="79585562"/>
<dbReference type="EMBL" id="MN734437">
    <property type="protein sequence ID" value="QJD54431.1"/>
    <property type="molecule type" value="Genomic_DNA"/>
</dbReference>
<sequence>MVVQVSFRAKMIAAIGAAERHCLRRLLTAFAITRGRLAINHVQAFRKTTTDRTLRTMNNQKANVRAVGLERIPVPLHDEQYSP</sequence>
<accession>A0A6M3T9T8</accession>
<protein>
    <submittedName>
        <fullName evidence="1">Uncharacterized protein</fullName>
    </submittedName>
</protein>
<evidence type="ECO:0000313" key="1">
    <source>
        <dbReference type="EMBL" id="QJD54431.1"/>
    </source>
</evidence>
<dbReference type="RefSeq" id="YP_010738197.1">
    <property type="nucleotide sequence ID" value="NC_073023.1"/>
</dbReference>
<evidence type="ECO:0000313" key="2">
    <source>
        <dbReference type="Proteomes" id="UP000502376"/>
    </source>
</evidence>